<name>T0KCN0_COLGC</name>
<dbReference type="STRING" id="1237896.T0KCN0"/>
<dbReference type="AlphaFoldDB" id="T0KCN0"/>
<dbReference type="HOGENOM" id="CLU_036731_0_0_1"/>
<dbReference type="InterPro" id="IPR019410">
    <property type="entry name" value="Methyltransf_16"/>
</dbReference>
<dbReference type="OrthoDB" id="413520at2759"/>
<organism evidence="2 3">
    <name type="scientific">Colletotrichum gloeosporioides (strain Cg-14)</name>
    <name type="common">Anthracnose fungus</name>
    <name type="synonym">Glomerella cingulata</name>
    <dbReference type="NCBI Taxonomy" id="1237896"/>
    <lineage>
        <taxon>Eukaryota</taxon>
        <taxon>Fungi</taxon>
        <taxon>Dikarya</taxon>
        <taxon>Ascomycota</taxon>
        <taxon>Pezizomycotina</taxon>
        <taxon>Sordariomycetes</taxon>
        <taxon>Hypocreomycetidae</taxon>
        <taxon>Glomerellales</taxon>
        <taxon>Glomerellaceae</taxon>
        <taxon>Colletotrichum</taxon>
        <taxon>Colletotrichum gloeosporioides species complex</taxon>
    </lineage>
</organism>
<dbReference type="GO" id="GO:0008757">
    <property type="term" value="F:S-adenosylmethionine-dependent methyltransferase activity"/>
    <property type="evidence" value="ECO:0007669"/>
    <property type="project" value="UniProtKB-ARBA"/>
</dbReference>
<dbReference type="PANTHER" id="PTHR14614:SF132">
    <property type="entry name" value="PROTEIN-LYSINE METHYLTRANSFERASE C42C1.13"/>
    <property type="match status" value="1"/>
</dbReference>
<dbReference type="Pfam" id="PF10294">
    <property type="entry name" value="Methyltransf_16"/>
    <property type="match status" value="1"/>
</dbReference>
<evidence type="ECO:0000256" key="1">
    <source>
        <dbReference type="SAM" id="MobiDB-lite"/>
    </source>
</evidence>
<dbReference type="PANTHER" id="PTHR14614">
    <property type="entry name" value="HEPATOCELLULAR CARCINOMA-ASSOCIATED ANTIGEN"/>
    <property type="match status" value="1"/>
</dbReference>
<dbReference type="Gene3D" id="3.40.50.150">
    <property type="entry name" value="Vaccinia Virus protein VP39"/>
    <property type="match status" value="1"/>
</dbReference>
<dbReference type="SUPFAM" id="SSF53335">
    <property type="entry name" value="S-adenosyl-L-methionine-dependent methyltransferases"/>
    <property type="match status" value="1"/>
</dbReference>
<feature type="region of interest" description="Disordered" evidence="1">
    <location>
        <begin position="479"/>
        <end position="549"/>
    </location>
</feature>
<dbReference type="GO" id="GO:0005829">
    <property type="term" value="C:cytosol"/>
    <property type="evidence" value="ECO:0007669"/>
    <property type="project" value="TreeGrafter"/>
</dbReference>
<feature type="compositionally biased region" description="Polar residues" evidence="1">
    <location>
        <begin position="523"/>
        <end position="549"/>
    </location>
</feature>
<dbReference type="EMBL" id="AMYD01001981">
    <property type="protein sequence ID" value="EQB50693.1"/>
    <property type="molecule type" value="Genomic_DNA"/>
</dbReference>
<evidence type="ECO:0000313" key="3">
    <source>
        <dbReference type="Proteomes" id="UP000015530"/>
    </source>
</evidence>
<dbReference type="InterPro" id="IPR029063">
    <property type="entry name" value="SAM-dependent_MTases_sf"/>
</dbReference>
<feature type="compositionally biased region" description="Low complexity" evidence="1">
    <location>
        <begin position="480"/>
        <end position="493"/>
    </location>
</feature>
<proteinExistence type="predicted"/>
<comment type="caution">
    <text evidence="2">The sequence shown here is derived from an EMBL/GenBank/DDBJ whole genome shotgun (WGS) entry which is preliminary data.</text>
</comment>
<accession>T0KCN0</accession>
<dbReference type="OMA" id="LYENLDW"/>
<dbReference type="eggNOG" id="KOG2793">
    <property type="taxonomic scope" value="Eukaryota"/>
</dbReference>
<evidence type="ECO:0000313" key="2">
    <source>
        <dbReference type="EMBL" id="EQB50693.1"/>
    </source>
</evidence>
<sequence length="549" mass="59851">MHYIRLLRAPKLTFQEGKKNPWSLNLVLTVTTDLGDSFLAHDEPVKIKVALGWENPRSAKQKPAPMTLAGEKTLQWTSGMRVLKADFPAQHLKPERNLPSGETPLRVYIAAGSGLSAETAADVAMAGFNGEDGKIVPLWANVDIPIQGYKAYGDSPGAPTTCFRRLRLGSEHHPYIEVEEDIGESIARHVWDAGMMVVSRLWLLCNGGSGTAAGHPLGMRTLKSLLFGNKPVNILELGCGVGIFGLGLAHMLGRETMSRKGRLVITDLSEAEERVLSNIELSRSNHTEPQFEELDWDEGRDGSFGPLVEGTLWDLIVLSDCTYNADALPSLIDTWSAIHKQNNAMAEDKPVVTRVLVAMKVRHADEDRLWELVKKDGWAVTEKAAMPLPMLGGEPQEIFLYLFENRRRVLPDGYAKTTCGQSVIGVRARVGQSPKSDTSASAQLVCPLLPDKMSRPATTAIFSDSYMFRCAVFSNRSRSRPAASPAATVPTTPHQTDVQPGCSATMPEEANRTRSRLDGKPNEASSTNEPPPHANNTPSAQSASDIGKS</sequence>
<protein>
    <submittedName>
        <fullName evidence="2">Uncharacterized protein</fullName>
    </submittedName>
</protein>
<reference evidence="3" key="1">
    <citation type="journal article" date="2013" name="Mol. Plant Microbe Interact.">
        <title>Global aspects of pacC regulation of pathogenicity genes in Colletotrichum gloeosporioides as revealed by transcriptome analysis.</title>
        <authorList>
            <person name="Alkan N."/>
            <person name="Meng X."/>
            <person name="Friedlander G."/>
            <person name="Reuveni E."/>
            <person name="Sukno S."/>
            <person name="Sherman A."/>
            <person name="Thon M."/>
            <person name="Fluhr R."/>
            <person name="Prusky D."/>
        </authorList>
    </citation>
    <scope>NUCLEOTIDE SEQUENCE [LARGE SCALE GENOMIC DNA]</scope>
    <source>
        <strain evidence="3">Cg-14</strain>
    </source>
</reference>
<dbReference type="Proteomes" id="UP000015530">
    <property type="component" value="Unassembled WGS sequence"/>
</dbReference>
<feature type="compositionally biased region" description="Basic and acidic residues" evidence="1">
    <location>
        <begin position="509"/>
        <end position="521"/>
    </location>
</feature>
<gene>
    <name evidence="2" type="ORF">CGLO_09842</name>
</gene>